<evidence type="ECO:0000313" key="10">
    <source>
        <dbReference type="EMBL" id="MFC3443102.1"/>
    </source>
</evidence>
<dbReference type="NCBIfam" id="TIGR00237">
    <property type="entry name" value="xseA"/>
    <property type="match status" value="1"/>
</dbReference>
<keyword evidence="3 5" id="KW-0378">Hydrolase</keyword>
<protein>
    <recommendedName>
        <fullName evidence="5">Exodeoxyribonuclease 7 large subunit</fullName>
        <ecNumber evidence="5">3.1.11.6</ecNumber>
    </recommendedName>
    <alternativeName>
        <fullName evidence="5">Exodeoxyribonuclease VII large subunit</fullName>
        <shortName evidence="5">Exonuclease VII large subunit</shortName>
    </alternativeName>
</protein>
<dbReference type="InterPro" id="IPR025824">
    <property type="entry name" value="OB-fold_nuc-bd_dom"/>
</dbReference>
<comment type="subcellular location">
    <subcellularLocation>
        <location evidence="5 6">Cytoplasm</location>
    </subcellularLocation>
</comment>
<evidence type="ECO:0000259" key="8">
    <source>
        <dbReference type="Pfam" id="PF02601"/>
    </source>
</evidence>
<feature type="region of interest" description="Disordered" evidence="7">
    <location>
        <begin position="461"/>
        <end position="497"/>
    </location>
</feature>
<evidence type="ECO:0000256" key="3">
    <source>
        <dbReference type="ARBA" id="ARBA00022801"/>
    </source>
</evidence>
<evidence type="ECO:0000313" key="11">
    <source>
        <dbReference type="Proteomes" id="UP001595681"/>
    </source>
</evidence>
<gene>
    <name evidence="5 10" type="primary">xseA</name>
    <name evidence="10" type="ORF">ACFOKF_18185</name>
</gene>
<dbReference type="GO" id="GO:0008855">
    <property type="term" value="F:exodeoxyribonuclease VII activity"/>
    <property type="evidence" value="ECO:0007669"/>
    <property type="project" value="UniProtKB-EC"/>
</dbReference>
<name>A0ABV7NLA4_9SPHN</name>
<evidence type="ECO:0000256" key="6">
    <source>
        <dbReference type="RuleBase" id="RU004355"/>
    </source>
</evidence>
<reference evidence="11" key="1">
    <citation type="journal article" date="2019" name="Int. J. Syst. Evol. Microbiol.">
        <title>The Global Catalogue of Microorganisms (GCM) 10K type strain sequencing project: providing services to taxonomists for standard genome sequencing and annotation.</title>
        <authorList>
            <consortium name="The Broad Institute Genomics Platform"/>
            <consortium name="The Broad Institute Genome Sequencing Center for Infectious Disease"/>
            <person name="Wu L."/>
            <person name="Ma J."/>
        </authorList>
    </citation>
    <scope>NUCLEOTIDE SEQUENCE [LARGE SCALE GENOMIC DNA]</scope>
    <source>
        <strain evidence="11">CCM 7491</strain>
    </source>
</reference>
<dbReference type="Proteomes" id="UP001595681">
    <property type="component" value="Unassembled WGS sequence"/>
</dbReference>
<accession>A0ABV7NLA4</accession>
<comment type="similarity">
    <text evidence="5 6">Belongs to the XseA family.</text>
</comment>
<evidence type="ECO:0000256" key="4">
    <source>
        <dbReference type="ARBA" id="ARBA00022839"/>
    </source>
</evidence>
<feature type="compositionally biased region" description="Pro residues" evidence="7">
    <location>
        <begin position="470"/>
        <end position="479"/>
    </location>
</feature>
<evidence type="ECO:0000256" key="7">
    <source>
        <dbReference type="SAM" id="MobiDB-lite"/>
    </source>
</evidence>
<sequence>MSPEFDAYDSSGRLLAEERAGDNAPPLSVSELSGLLKRTVEDRFGHVRLRGEISGFKRAASGHLYLALKDDNAVLDGVMWKGGAQRLAFTPQDGVEVIATGKLTTYPGRSKYQIVIDRMELAGEGALMALLEKLKAKLAGEGLFAPERKKPLPFLPRTIGVVTSPTGAVIRDILHRLSDRCPTNVLVWPVLVQGQGAAEQIARAVRGFSAVEGGPLPRPDLVIVARGGGSIEDLWSFNEEIVVRAVADCTIPIISAVGHETDTTLCDYAADRRAPTPTAAAEMAVPVRAELLAGLNEMGLRAGRAVRRGAMQARERLEMQARLMPTPDMLLAPQRQRLDQLSDGLVNGLRHALADARAQLGQAAGALRPALLRQHVTRAGERLDRLKLRPDYLQRALSDRATAFDRVSRHFASLDPDLPLQRGYARVMAQGRLVQSVGAAQAAGQVMLHFKDGAVGAGIGEAADGLEQRPAPPLSSPPRPVRKARAAEETPQQDLFS</sequence>
<dbReference type="InterPro" id="IPR020579">
    <property type="entry name" value="Exonuc_VII_lsu_C"/>
</dbReference>
<evidence type="ECO:0000256" key="2">
    <source>
        <dbReference type="ARBA" id="ARBA00022722"/>
    </source>
</evidence>
<proteinExistence type="inferred from homology"/>
<feature type="domain" description="OB-fold nucleic acid binding" evidence="9">
    <location>
        <begin position="27"/>
        <end position="120"/>
    </location>
</feature>
<evidence type="ECO:0000259" key="9">
    <source>
        <dbReference type="Pfam" id="PF13742"/>
    </source>
</evidence>
<dbReference type="HAMAP" id="MF_00378">
    <property type="entry name" value="Exonuc_7_L"/>
    <property type="match status" value="1"/>
</dbReference>
<feature type="domain" description="Exonuclease VII large subunit C-terminal" evidence="8">
    <location>
        <begin position="143"/>
        <end position="456"/>
    </location>
</feature>
<comment type="catalytic activity">
    <reaction evidence="5 6">
        <text>Exonucleolytic cleavage in either 5'- to 3'- or 3'- to 5'-direction to yield nucleoside 5'-phosphates.</text>
        <dbReference type="EC" id="3.1.11.6"/>
    </reaction>
</comment>
<dbReference type="RefSeq" id="WP_380797876.1">
    <property type="nucleotide sequence ID" value="NZ_JBHRVU010000004.1"/>
</dbReference>
<keyword evidence="11" id="KW-1185">Reference proteome</keyword>
<evidence type="ECO:0000256" key="5">
    <source>
        <dbReference type="HAMAP-Rule" id="MF_00378"/>
    </source>
</evidence>
<comment type="subunit">
    <text evidence="5">Heterooligomer composed of large and small subunits.</text>
</comment>
<dbReference type="PANTHER" id="PTHR30008:SF0">
    <property type="entry name" value="EXODEOXYRIBONUCLEASE 7 LARGE SUBUNIT"/>
    <property type="match status" value="1"/>
</dbReference>
<dbReference type="Pfam" id="PF02601">
    <property type="entry name" value="Exonuc_VII_L"/>
    <property type="match status" value="1"/>
</dbReference>
<dbReference type="Pfam" id="PF13742">
    <property type="entry name" value="tRNA_anti_2"/>
    <property type="match status" value="1"/>
</dbReference>
<keyword evidence="2 5" id="KW-0540">Nuclease</keyword>
<dbReference type="EC" id="3.1.11.6" evidence="5"/>
<dbReference type="CDD" id="cd04489">
    <property type="entry name" value="ExoVII_LU_OBF"/>
    <property type="match status" value="1"/>
</dbReference>
<keyword evidence="4 5" id="KW-0269">Exonuclease</keyword>
<organism evidence="10 11">
    <name type="scientific">Sphingobium rhizovicinum</name>
    <dbReference type="NCBI Taxonomy" id="432308"/>
    <lineage>
        <taxon>Bacteria</taxon>
        <taxon>Pseudomonadati</taxon>
        <taxon>Pseudomonadota</taxon>
        <taxon>Alphaproteobacteria</taxon>
        <taxon>Sphingomonadales</taxon>
        <taxon>Sphingomonadaceae</taxon>
        <taxon>Sphingobium</taxon>
    </lineage>
</organism>
<evidence type="ECO:0000256" key="1">
    <source>
        <dbReference type="ARBA" id="ARBA00022490"/>
    </source>
</evidence>
<dbReference type="PANTHER" id="PTHR30008">
    <property type="entry name" value="EXODEOXYRIBONUCLEASE 7 LARGE SUBUNIT"/>
    <property type="match status" value="1"/>
</dbReference>
<keyword evidence="1 5" id="KW-0963">Cytoplasm</keyword>
<comment type="function">
    <text evidence="5">Bidirectionally degrades single-stranded DNA into large acid-insoluble oligonucleotides, which are then degraded further into small acid-soluble oligonucleotides.</text>
</comment>
<comment type="caution">
    <text evidence="10">The sequence shown here is derived from an EMBL/GenBank/DDBJ whole genome shotgun (WGS) entry which is preliminary data.</text>
</comment>
<dbReference type="InterPro" id="IPR003753">
    <property type="entry name" value="Exonuc_VII_L"/>
</dbReference>
<dbReference type="EMBL" id="JBHRVU010000004">
    <property type="protein sequence ID" value="MFC3443102.1"/>
    <property type="molecule type" value="Genomic_DNA"/>
</dbReference>